<evidence type="ECO:0000313" key="9">
    <source>
        <dbReference type="EMBL" id="WZF89377.1"/>
    </source>
</evidence>
<keyword evidence="5 8" id="KW-0812">Transmembrane</keyword>
<keyword evidence="3" id="KW-0813">Transport</keyword>
<dbReference type="Pfam" id="PF00873">
    <property type="entry name" value="ACR_tran"/>
    <property type="match status" value="1"/>
</dbReference>
<evidence type="ECO:0000256" key="6">
    <source>
        <dbReference type="ARBA" id="ARBA00022989"/>
    </source>
</evidence>
<evidence type="ECO:0000256" key="5">
    <source>
        <dbReference type="ARBA" id="ARBA00022692"/>
    </source>
</evidence>
<dbReference type="SUPFAM" id="SSF82866">
    <property type="entry name" value="Multidrug efflux transporter AcrB transmembrane domain"/>
    <property type="match status" value="2"/>
</dbReference>
<keyword evidence="7 8" id="KW-0472">Membrane</keyword>
<evidence type="ECO:0000256" key="3">
    <source>
        <dbReference type="ARBA" id="ARBA00022448"/>
    </source>
</evidence>
<comment type="subcellular location">
    <subcellularLocation>
        <location evidence="1">Cell membrane</location>
        <topology evidence="1">Multi-pass membrane protein</topology>
    </subcellularLocation>
</comment>
<feature type="transmembrane region" description="Helical" evidence="8">
    <location>
        <begin position="854"/>
        <end position="873"/>
    </location>
</feature>
<dbReference type="InterPro" id="IPR001036">
    <property type="entry name" value="Acrflvin-R"/>
</dbReference>
<gene>
    <name evidence="9" type="ORF">NLK58_03960</name>
</gene>
<protein>
    <submittedName>
        <fullName evidence="9">CusA/CzcA family heavy metal efflux RND transporter</fullName>
    </submittedName>
</protein>
<accession>A0ABZ2W489</accession>
<dbReference type="SUPFAM" id="SSF82693">
    <property type="entry name" value="Multidrug efflux transporter AcrB pore domain, PN1, PN2, PC1 and PC2 subdomains"/>
    <property type="match status" value="3"/>
</dbReference>
<dbReference type="Gene3D" id="3.30.70.1430">
    <property type="entry name" value="Multidrug efflux transporter AcrB pore domain"/>
    <property type="match status" value="2"/>
</dbReference>
<feature type="transmembrane region" description="Helical" evidence="8">
    <location>
        <begin position="987"/>
        <end position="1012"/>
    </location>
</feature>
<feature type="transmembrane region" description="Helical" evidence="8">
    <location>
        <begin position="338"/>
        <end position="354"/>
    </location>
</feature>
<keyword evidence="10" id="KW-1185">Reference proteome</keyword>
<dbReference type="NCBIfam" id="TIGR00914">
    <property type="entry name" value="2A0601"/>
    <property type="match status" value="1"/>
</dbReference>
<dbReference type="Proteomes" id="UP001475781">
    <property type="component" value="Chromosome"/>
</dbReference>
<feature type="transmembrane region" description="Helical" evidence="8">
    <location>
        <begin position="914"/>
        <end position="935"/>
    </location>
</feature>
<evidence type="ECO:0000256" key="4">
    <source>
        <dbReference type="ARBA" id="ARBA00022475"/>
    </source>
</evidence>
<feature type="transmembrane region" description="Helical" evidence="8">
    <location>
        <begin position="885"/>
        <end position="908"/>
    </location>
</feature>
<dbReference type="InterPro" id="IPR004763">
    <property type="entry name" value="CusA-like"/>
</dbReference>
<proteinExistence type="inferred from homology"/>
<dbReference type="PRINTS" id="PR00702">
    <property type="entry name" value="ACRIFLAVINRP"/>
</dbReference>
<comment type="similarity">
    <text evidence="2">Belongs to the resistance-nodulation-cell division (RND) (TC 2.A.6) family.</text>
</comment>
<dbReference type="InterPro" id="IPR027463">
    <property type="entry name" value="AcrB_DN_DC_subdom"/>
</dbReference>
<evidence type="ECO:0000256" key="1">
    <source>
        <dbReference type="ARBA" id="ARBA00004651"/>
    </source>
</evidence>
<dbReference type="Gene3D" id="1.20.1640.10">
    <property type="entry name" value="Multidrug efflux transporter AcrB transmembrane domain"/>
    <property type="match status" value="2"/>
</dbReference>
<dbReference type="Gene3D" id="3.30.2090.10">
    <property type="entry name" value="Multidrug efflux transporter AcrB TolC docking domain, DN and DC subdomains"/>
    <property type="match status" value="2"/>
</dbReference>
<dbReference type="Gene3D" id="3.30.70.1320">
    <property type="entry name" value="Multidrug efflux transporter AcrB pore domain like"/>
    <property type="match status" value="1"/>
</dbReference>
<sequence>MIAALIRFSLIQRLMILLLAAALTVGGIWAFRTLPIDAFPDIASPQVQVIIKAPGLSPTEVESRITFPIEAEMQGLPRQTVLRSTTKYALSSITIDFEDGTDIYWARQQVAERLNQVWGELPAGVEGGLGPITTPLGEGYMYRVEGKGYSNRELRRIQDWVIRPRLRTLEGVAEVNSLGGEVKVFEVVADPEALLAYGLSIEDLETALENNNRNAGGDRINRNNEVLLVRTVGQLRDPDDIRSITVATRDGIPLHISDVAKVRINSLTRYGAVTADGEGEVVTGLALLRKGANSRTTVDGVKRELEALKTALPEGVHIVPFYDRTELVTQAVWTVEKALGEAVVLVLLVLIIMLGNLRAALTVALILPLSVLFTFVMMRLFGVSANLMSLGGLAIAIGILVDAAVVVVENIHAQLSHAPKGIGRLHLVYRATLEVATPVISAVLIIIVVFLPLFSLSGLEGKMFTPLAVTIAFALIGSLLLSLTVIPVFASLLMRGGAEKDNRVLALLKQAYLPVMRWALNSRKTAVGGALVLLVIAAALFPMIGKEFMPVMDEGTTVVIIEKLPSISLERSLALDEPYQKAMMELPEVTGVVSRTGADELRMDPMGLYQTDNFIITKPRDQWTVSLEEFQERLREKLDRFVGIDYAFTQPIDMRVSEMLTGVRAAMAIKLYGDDLPVLEEKSKQIETLVNSIPGAVDVFRAPLSGQTYLQVEIDPQAIARFGINVDDINRLVEIAVGGRVVTEVIQGNYRVGVLLRYPEKSRTSPADIGALKVETPTGEKILLSSLARLREVDGPVAITRESAKRQVVVQANVEGRDVVGFVDDVRATLERELQLPPGYYVTYGGQFENQQRAGARLALVVPVAVALIYVMLFTTFRSLRQAGLIILNIPFAMIGGVISLYLSGLYLSVPASVGFITLFGVAVLNGVVMVTYFNQLREAGRTLLQAVQEGAERRLRPVLMTALIASLGLVPLLTATGPGSELQRPLAVVVIGGLFTSTLLTLVLLPTLYAWTEGRAQRRLAQPATEDHV</sequence>
<feature type="transmembrane region" description="Helical" evidence="8">
    <location>
        <begin position="428"/>
        <end position="455"/>
    </location>
</feature>
<evidence type="ECO:0000256" key="7">
    <source>
        <dbReference type="ARBA" id="ARBA00023136"/>
    </source>
</evidence>
<keyword evidence="4" id="KW-1003">Cell membrane</keyword>
<dbReference type="SUPFAM" id="SSF82714">
    <property type="entry name" value="Multidrug efflux transporter AcrB TolC docking domain, DN and DC subdomains"/>
    <property type="match status" value="2"/>
</dbReference>
<dbReference type="EMBL" id="CP101118">
    <property type="protein sequence ID" value="WZF89377.1"/>
    <property type="molecule type" value="Genomic_DNA"/>
</dbReference>
<dbReference type="PANTHER" id="PTHR32063">
    <property type="match status" value="1"/>
</dbReference>
<dbReference type="PANTHER" id="PTHR32063:SF68">
    <property type="entry name" value="PROBALE CATION EFFLUX SYSTEM PROTEIN"/>
    <property type="match status" value="1"/>
</dbReference>
<reference evidence="9 10" key="1">
    <citation type="submission" date="2022-07" db="EMBL/GenBank/DDBJ databases">
        <title>A copper resistant bacterium isolated from sediment samples of deep sea hydrothermal areas.</title>
        <authorList>
            <person name="Zeng X."/>
        </authorList>
    </citation>
    <scope>NUCLEOTIDE SEQUENCE [LARGE SCALE GENOMIC DNA]</scope>
    <source>
        <strain evidence="10">CuT 6</strain>
    </source>
</reference>
<feature type="transmembrane region" description="Helical" evidence="8">
    <location>
        <begin position="361"/>
        <end position="381"/>
    </location>
</feature>
<feature type="transmembrane region" description="Helical" evidence="8">
    <location>
        <begin position="956"/>
        <end position="975"/>
    </location>
</feature>
<dbReference type="Gene3D" id="3.30.70.1440">
    <property type="entry name" value="Multidrug efflux transporter AcrB pore domain"/>
    <property type="match status" value="1"/>
</dbReference>
<keyword evidence="6 8" id="KW-1133">Transmembrane helix</keyword>
<organism evidence="9 10">
    <name type="scientific">Marinobacter metalliresistant</name>
    <dbReference type="NCBI Taxonomy" id="2961995"/>
    <lineage>
        <taxon>Bacteria</taxon>
        <taxon>Pseudomonadati</taxon>
        <taxon>Pseudomonadota</taxon>
        <taxon>Gammaproteobacteria</taxon>
        <taxon>Pseudomonadales</taxon>
        <taxon>Marinobacteraceae</taxon>
        <taxon>Marinobacter</taxon>
    </lineage>
</organism>
<feature type="transmembrane region" description="Helical" evidence="8">
    <location>
        <begin position="467"/>
        <end position="493"/>
    </location>
</feature>
<name>A0ABZ2W489_9GAMM</name>
<evidence type="ECO:0000256" key="2">
    <source>
        <dbReference type="ARBA" id="ARBA00010942"/>
    </source>
</evidence>
<dbReference type="RefSeq" id="WP_117617379.1">
    <property type="nucleotide sequence ID" value="NZ_CP101118.1"/>
</dbReference>
<feature type="transmembrane region" description="Helical" evidence="8">
    <location>
        <begin position="526"/>
        <end position="544"/>
    </location>
</feature>
<evidence type="ECO:0000313" key="10">
    <source>
        <dbReference type="Proteomes" id="UP001475781"/>
    </source>
</evidence>
<evidence type="ECO:0000256" key="8">
    <source>
        <dbReference type="SAM" id="Phobius"/>
    </source>
</evidence>
<feature type="transmembrane region" description="Helical" evidence="8">
    <location>
        <begin position="387"/>
        <end position="408"/>
    </location>
</feature>